<dbReference type="CDD" id="cd04105">
    <property type="entry name" value="SR_beta"/>
    <property type="match status" value="1"/>
</dbReference>
<dbReference type="GO" id="GO:0005789">
    <property type="term" value="C:endoplasmic reticulum membrane"/>
    <property type="evidence" value="ECO:0007669"/>
    <property type="project" value="UniProtKB-SubCell"/>
</dbReference>
<accession>A0A420IQZ4</accession>
<evidence type="ECO:0000313" key="12">
    <source>
        <dbReference type="EMBL" id="RKF76988.1"/>
    </source>
</evidence>
<dbReference type="Pfam" id="PF09439">
    <property type="entry name" value="SRPRB"/>
    <property type="match status" value="1"/>
</dbReference>
<sequence>MTVITAVKLWTNSGLSLFSHELTVALVVVLAIPFILHGIFFRSGRHKPVPSILLLGPSNSGKTSFLTRLEHGPNTKTHTSQASTSVELFLPSGRTAGSNNYRSINDPSRNDHCKFQLVDTPGHEKIRHNSLQNITNLPNLKGIIFFVDASRIKTDKDCLRTTTVYLYEILLLLKRKAEEGNYSKEIQVLIAASKMDLFTAIPAAYVQNTLEHEISRLRDSKLNGLLNTDIASGHEAEGLKDDWLGEKGSNVFQFSQMKELDNISVEICGGHVIGEEAQIERWLSWISERI</sequence>
<evidence type="ECO:0000256" key="11">
    <source>
        <dbReference type="SAM" id="Phobius"/>
    </source>
</evidence>
<evidence type="ECO:0000256" key="7">
    <source>
        <dbReference type="ARBA" id="ARBA00022989"/>
    </source>
</evidence>
<dbReference type="SUPFAM" id="SSF52540">
    <property type="entry name" value="P-loop containing nucleoside triphosphate hydrolases"/>
    <property type="match status" value="1"/>
</dbReference>
<dbReference type="Proteomes" id="UP000285326">
    <property type="component" value="Unassembled WGS sequence"/>
</dbReference>
<comment type="similarity">
    <text evidence="2">Belongs to the SRP receptor beta subunit family.</text>
</comment>
<keyword evidence="9 11" id="KW-0472">Membrane</keyword>
<dbReference type="GO" id="GO:0005525">
    <property type="term" value="F:GTP binding"/>
    <property type="evidence" value="ECO:0007669"/>
    <property type="project" value="UniProtKB-KW"/>
</dbReference>
<evidence type="ECO:0000256" key="3">
    <source>
        <dbReference type="ARBA" id="ARBA00020256"/>
    </source>
</evidence>
<keyword evidence="10 12" id="KW-0675">Receptor</keyword>
<dbReference type="EMBL" id="MCBS01022326">
    <property type="protein sequence ID" value="RKF76988.1"/>
    <property type="molecule type" value="Genomic_DNA"/>
</dbReference>
<evidence type="ECO:0000256" key="4">
    <source>
        <dbReference type="ARBA" id="ARBA00022692"/>
    </source>
</evidence>
<evidence type="ECO:0000313" key="13">
    <source>
        <dbReference type="Proteomes" id="UP000285326"/>
    </source>
</evidence>
<protein>
    <recommendedName>
        <fullName evidence="3">Signal recognition particle receptor subunit beta</fullName>
    </recommendedName>
</protein>
<keyword evidence="5" id="KW-0547">Nucleotide-binding</keyword>
<proteinExistence type="inferred from homology"/>
<evidence type="ECO:0000256" key="10">
    <source>
        <dbReference type="ARBA" id="ARBA00023170"/>
    </source>
</evidence>
<name>A0A420IQZ4_9PEZI</name>
<evidence type="ECO:0000256" key="2">
    <source>
        <dbReference type="ARBA" id="ARBA00005619"/>
    </source>
</evidence>
<dbReference type="Gene3D" id="3.40.50.300">
    <property type="entry name" value="P-loop containing nucleotide triphosphate hydrolases"/>
    <property type="match status" value="1"/>
</dbReference>
<keyword evidence="6" id="KW-0256">Endoplasmic reticulum</keyword>
<reference evidence="12 13" key="1">
    <citation type="journal article" date="2018" name="BMC Genomics">
        <title>Comparative genome analyses reveal sequence features reflecting distinct modes of host-adaptation between dicot and monocot powdery mildew.</title>
        <authorList>
            <person name="Wu Y."/>
            <person name="Ma X."/>
            <person name="Pan Z."/>
            <person name="Kale S.D."/>
            <person name="Song Y."/>
            <person name="King H."/>
            <person name="Zhang Q."/>
            <person name="Presley C."/>
            <person name="Deng X."/>
            <person name="Wei C.I."/>
            <person name="Xiao S."/>
        </authorList>
    </citation>
    <scope>NUCLEOTIDE SEQUENCE [LARGE SCALE GENOMIC DNA]</scope>
    <source>
        <strain evidence="12">UMSG1</strain>
    </source>
</reference>
<gene>
    <name evidence="12" type="ORF">GcM1_223063</name>
</gene>
<keyword evidence="7 11" id="KW-1133">Transmembrane helix</keyword>
<evidence type="ECO:0000256" key="9">
    <source>
        <dbReference type="ARBA" id="ARBA00023136"/>
    </source>
</evidence>
<evidence type="ECO:0000256" key="8">
    <source>
        <dbReference type="ARBA" id="ARBA00023134"/>
    </source>
</evidence>
<dbReference type="InterPro" id="IPR019009">
    <property type="entry name" value="SRP_receptor_beta_su"/>
</dbReference>
<keyword evidence="4 11" id="KW-0812">Transmembrane</keyword>
<feature type="transmembrane region" description="Helical" evidence="11">
    <location>
        <begin position="22"/>
        <end position="41"/>
    </location>
</feature>
<dbReference type="InterPro" id="IPR027417">
    <property type="entry name" value="P-loop_NTPase"/>
</dbReference>
<dbReference type="AlphaFoldDB" id="A0A420IQZ4"/>
<evidence type="ECO:0000256" key="1">
    <source>
        <dbReference type="ARBA" id="ARBA00004389"/>
    </source>
</evidence>
<evidence type="ECO:0000256" key="6">
    <source>
        <dbReference type="ARBA" id="ARBA00022824"/>
    </source>
</evidence>
<organism evidence="12 13">
    <name type="scientific">Golovinomyces cichoracearum</name>
    <dbReference type="NCBI Taxonomy" id="62708"/>
    <lineage>
        <taxon>Eukaryota</taxon>
        <taxon>Fungi</taxon>
        <taxon>Dikarya</taxon>
        <taxon>Ascomycota</taxon>
        <taxon>Pezizomycotina</taxon>
        <taxon>Leotiomycetes</taxon>
        <taxon>Erysiphales</taxon>
        <taxon>Erysiphaceae</taxon>
        <taxon>Golovinomyces</taxon>
    </lineage>
</organism>
<keyword evidence="8" id="KW-0342">GTP-binding</keyword>
<comment type="subcellular location">
    <subcellularLocation>
        <location evidence="1">Endoplasmic reticulum membrane</location>
        <topology evidence="1">Single-pass membrane protein</topology>
    </subcellularLocation>
</comment>
<comment type="caution">
    <text evidence="12">The sequence shown here is derived from an EMBL/GenBank/DDBJ whole genome shotgun (WGS) entry which is preliminary data.</text>
</comment>
<evidence type="ECO:0000256" key="5">
    <source>
        <dbReference type="ARBA" id="ARBA00022741"/>
    </source>
</evidence>